<dbReference type="GO" id="GO:0032977">
    <property type="term" value="F:membrane insertase activity"/>
    <property type="evidence" value="ECO:0007669"/>
    <property type="project" value="InterPro"/>
</dbReference>
<feature type="transmembrane region" description="Helical" evidence="6">
    <location>
        <begin position="171"/>
        <end position="189"/>
    </location>
</feature>
<evidence type="ECO:0000313" key="9">
    <source>
        <dbReference type="Proteomes" id="UP000054359"/>
    </source>
</evidence>
<dbReference type="OMA" id="AMARQKF"/>
<dbReference type="Proteomes" id="UP000054359">
    <property type="component" value="Unassembled WGS sequence"/>
</dbReference>
<dbReference type="CDD" id="cd20069">
    <property type="entry name" value="5TM_Oxa1-like"/>
    <property type="match status" value="1"/>
</dbReference>
<comment type="similarity">
    <text evidence="5">Belongs to the OXA1/ALB3/YidC family.</text>
</comment>
<feature type="non-terminal residue" evidence="8">
    <location>
        <position position="233"/>
    </location>
</feature>
<dbReference type="GO" id="GO:0033617">
    <property type="term" value="P:mitochondrial respiratory chain complex IV assembly"/>
    <property type="evidence" value="ECO:0007669"/>
    <property type="project" value="TreeGrafter"/>
</dbReference>
<evidence type="ECO:0000259" key="7">
    <source>
        <dbReference type="Pfam" id="PF02096"/>
    </source>
</evidence>
<proteinExistence type="inferred from homology"/>
<reference evidence="8 9" key="1">
    <citation type="submission" date="2013-11" db="EMBL/GenBank/DDBJ databases">
        <title>Genome sequencing of Stegodyphus mimosarum.</title>
        <authorList>
            <person name="Bechsgaard J."/>
        </authorList>
    </citation>
    <scope>NUCLEOTIDE SEQUENCE [LARGE SCALE GENOMIC DNA]</scope>
</reference>
<dbReference type="Pfam" id="PF02096">
    <property type="entry name" value="60KD_IMP"/>
    <property type="match status" value="1"/>
</dbReference>
<sequence>MLTTLTIRSVIIFPLAVHQNQVIARLANLNIELGKLAPQLNKEVNIAKKLYNWDEVTARKVFKGNMQNYYHRFIIRDNCHPFKTVLLALFQVPVWICFSFALRNLTYLPYTLNPEIKYVRLQLETEGVLWFTNLTLPDHFVIPLLLCLVNLTLIEIHALRRFGKGSVLQRVLLNTTRVITLAVAVAAAVNPSSVSFYWLCSSTFGLGQSILLMSPKVRRILRIPSTPNDSSTP</sequence>
<dbReference type="OrthoDB" id="2148490at2759"/>
<organism evidence="8 9">
    <name type="scientific">Stegodyphus mimosarum</name>
    <name type="common">African social velvet spider</name>
    <dbReference type="NCBI Taxonomy" id="407821"/>
    <lineage>
        <taxon>Eukaryota</taxon>
        <taxon>Metazoa</taxon>
        <taxon>Ecdysozoa</taxon>
        <taxon>Arthropoda</taxon>
        <taxon>Chelicerata</taxon>
        <taxon>Arachnida</taxon>
        <taxon>Araneae</taxon>
        <taxon>Araneomorphae</taxon>
        <taxon>Entelegynae</taxon>
        <taxon>Eresoidea</taxon>
        <taxon>Eresidae</taxon>
        <taxon>Stegodyphus</taxon>
    </lineage>
</organism>
<dbReference type="InterPro" id="IPR028055">
    <property type="entry name" value="YidC/Oxa/ALB_C"/>
</dbReference>
<protein>
    <submittedName>
        <fullName evidence="8">Mitochondrial inner membrane protein COX18</fullName>
    </submittedName>
</protein>
<accession>A0A087TDS5</accession>
<dbReference type="PANTHER" id="PTHR12428:SF65">
    <property type="entry name" value="CYTOCHROME C OXIDASE ASSEMBLY PROTEIN COX18, MITOCHONDRIAL"/>
    <property type="match status" value="1"/>
</dbReference>
<comment type="subcellular location">
    <subcellularLocation>
        <location evidence="1 5">Membrane</location>
        <topology evidence="1 5">Multi-pass membrane protein</topology>
    </subcellularLocation>
</comment>
<dbReference type="GO" id="GO:0005743">
    <property type="term" value="C:mitochondrial inner membrane"/>
    <property type="evidence" value="ECO:0007669"/>
    <property type="project" value="TreeGrafter"/>
</dbReference>
<keyword evidence="4 6" id="KW-0472">Membrane</keyword>
<evidence type="ECO:0000256" key="4">
    <source>
        <dbReference type="ARBA" id="ARBA00023136"/>
    </source>
</evidence>
<dbReference type="AlphaFoldDB" id="A0A087TDS5"/>
<dbReference type="InterPro" id="IPR001708">
    <property type="entry name" value="YidC/ALB3/OXA1/COX18"/>
</dbReference>
<dbReference type="PANTHER" id="PTHR12428">
    <property type="entry name" value="OXA1"/>
    <property type="match status" value="1"/>
</dbReference>
<evidence type="ECO:0000256" key="2">
    <source>
        <dbReference type="ARBA" id="ARBA00022692"/>
    </source>
</evidence>
<evidence type="ECO:0000256" key="6">
    <source>
        <dbReference type="SAM" id="Phobius"/>
    </source>
</evidence>
<feature type="transmembrane region" description="Helical" evidence="6">
    <location>
        <begin position="195"/>
        <end position="213"/>
    </location>
</feature>
<dbReference type="STRING" id="407821.A0A087TDS5"/>
<evidence type="ECO:0000256" key="5">
    <source>
        <dbReference type="RuleBase" id="RU003945"/>
    </source>
</evidence>
<keyword evidence="9" id="KW-1185">Reference proteome</keyword>
<feature type="domain" description="Membrane insertase YidC/Oxa/ALB C-terminal" evidence="7">
    <location>
        <begin position="2"/>
        <end position="213"/>
    </location>
</feature>
<dbReference type="EMBL" id="KK114767">
    <property type="protein sequence ID" value="KFM63264.1"/>
    <property type="molecule type" value="Genomic_DNA"/>
</dbReference>
<feature type="transmembrane region" description="Helical" evidence="6">
    <location>
        <begin position="82"/>
        <end position="102"/>
    </location>
</feature>
<name>A0A087TDS5_STEMI</name>
<evidence type="ECO:0000313" key="8">
    <source>
        <dbReference type="EMBL" id="KFM63264.1"/>
    </source>
</evidence>
<dbReference type="GO" id="GO:0032979">
    <property type="term" value="P:protein insertion into mitochondrial inner membrane from matrix"/>
    <property type="evidence" value="ECO:0007669"/>
    <property type="project" value="TreeGrafter"/>
</dbReference>
<feature type="transmembrane region" description="Helical" evidence="6">
    <location>
        <begin position="140"/>
        <end position="159"/>
    </location>
</feature>
<keyword evidence="3 6" id="KW-1133">Transmembrane helix</keyword>
<keyword evidence="2 5" id="KW-0812">Transmembrane</keyword>
<gene>
    <name evidence="8" type="ORF">X975_07581</name>
</gene>
<evidence type="ECO:0000256" key="1">
    <source>
        <dbReference type="ARBA" id="ARBA00004141"/>
    </source>
</evidence>
<evidence type="ECO:0000256" key="3">
    <source>
        <dbReference type="ARBA" id="ARBA00022989"/>
    </source>
</evidence>